<comment type="caution">
    <text evidence="1">The sequence shown here is derived from an EMBL/GenBank/DDBJ whole genome shotgun (WGS) entry which is preliminary data.</text>
</comment>
<evidence type="ECO:0000313" key="2">
    <source>
        <dbReference type="Proteomes" id="UP001236258"/>
    </source>
</evidence>
<keyword evidence="1" id="KW-0969">Cilium</keyword>
<keyword evidence="1" id="KW-0282">Flagellum</keyword>
<dbReference type="InterPro" id="IPR035924">
    <property type="entry name" value="FlaG-like_sf"/>
</dbReference>
<dbReference type="Proteomes" id="UP001236258">
    <property type="component" value="Unassembled WGS sequence"/>
</dbReference>
<protein>
    <submittedName>
        <fullName evidence="1">Flagellar protein FlaG</fullName>
    </submittedName>
</protein>
<keyword evidence="2" id="KW-1185">Reference proteome</keyword>
<dbReference type="Gene3D" id="3.30.160.170">
    <property type="entry name" value="FlaG-like"/>
    <property type="match status" value="1"/>
</dbReference>
<accession>A0ABT9GN20</accession>
<sequence>MSSMTLNSSSVTSSILPVEKTEARFQVEQEPKQIERLAPDEPLKGGKLEQVSRNELNEAVEVMNNAAAIQKRSLSFSIDDASGREVIKVVDFKTSELIRQIPSEELLKVAQDVKRLQQEMGRSIGLLVDSKV</sequence>
<dbReference type="SUPFAM" id="SSF160214">
    <property type="entry name" value="FlaG-like"/>
    <property type="match status" value="1"/>
</dbReference>
<proteinExistence type="predicted"/>
<dbReference type="PANTHER" id="PTHR37166">
    <property type="entry name" value="PROTEIN FLAG"/>
    <property type="match status" value="1"/>
</dbReference>
<evidence type="ECO:0000313" key="1">
    <source>
        <dbReference type="EMBL" id="MDP4528324.1"/>
    </source>
</evidence>
<dbReference type="Pfam" id="PF03646">
    <property type="entry name" value="FlaG"/>
    <property type="match status" value="1"/>
</dbReference>
<reference evidence="1 2" key="1">
    <citation type="submission" date="2023-08" db="EMBL/GenBank/DDBJ databases">
        <authorList>
            <person name="Joshi A."/>
            <person name="Thite S."/>
        </authorList>
    </citation>
    <scope>NUCLEOTIDE SEQUENCE [LARGE SCALE GENOMIC DNA]</scope>
    <source>
        <strain evidence="1 2">1E1</strain>
    </source>
</reference>
<keyword evidence="1" id="KW-0966">Cell projection</keyword>
<dbReference type="PANTHER" id="PTHR37166:SF1">
    <property type="entry name" value="PROTEIN FLAG"/>
    <property type="match status" value="1"/>
</dbReference>
<dbReference type="InterPro" id="IPR005186">
    <property type="entry name" value="FlaG"/>
</dbReference>
<name>A0ABT9GN20_9GAMM</name>
<organism evidence="1 2">
    <name type="scientific">Alkalimonas delamerensis</name>
    <dbReference type="NCBI Taxonomy" id="265981"/>
    <lineage>
        <taxon>Bacteria</taxon>
        <taxon>Pseudomonadati</taxon>
        <taxon>Pseudomonadota</taxon>
        <taxon>Gammaproteobacteria</taxon>
        <taxon>Alkalimonas</taxon>
    </lineage>
</organism>
<gene>
    <name evidence="1" type="ORF">Q3O59_04675</name>
</gene>
<dbReference type="RefSeq" id="WP_305944472.1">
    <property type="nucleotide sequence ID" value="NZ_JAUZVY010000002.1"/>
</dbReference>
<dbReference type="EMBL" id="JAUZVY010000002">
    <property type="protein sequence ID" value="MDP4528324.1"/>
    <property type="molecule type" value="Genomic_DNA"/>
</dbReference>